<feature type="chain" id="PRO_5025560915" evidence="1">
    <location>
        <begin position="17"/>
        <end position="206"/>
    </location>
</feature>
<dbReference type="GO" id="GO:0006629">
    <property type="term" value="P:lipid metabolic process"/>
    <property type="evidence" value="ECO:0007669"/>
    <property type="project" value="TreeGrafter"/>
</dbReference>
<dbReference type="InterPro" id="IPR012674">
    <property type="entry name" value="Calycin"/>
</dbReference>
<evidence type="ECO:0000259" key="2">
    <source>
        <dbReference type="Pfam" id="PF08212"/>
    </source>
</evidence>
<name>A0A6A6U6W3_9PEZI</name>
<gene>
    <name evidence="3" type="ORF">BT63DRAFT_480320</name>
</gene>
<evidence type="ECO:0000313" key="3">
    <source>
        <dbReference type="EMBL" id="KAF2667331.1"/>
    </source>
</evidence>
<dbReference type="PANTHER" id="PTHR10612">
    <property type="entry name" value="APOLIPOPROTEIN D"/>
    <property type="match status" value="1"/>
</dbReference>
<protein>
    <submittedName>
        <fullName evidence="3">Calycin-like protein</fullName>
    </submittedName>
</protein>
<feature type="signal peptide" evidence="1">
    <location>
        <begin position="1"/>
        <end position="16"/>
    </location>
</feature>
<keyword evidence="4" id="KW-1185">Reference proteome</keyword>
<reference evidence="3" key="1">
    <citation type="journal article" date="2020" name="Stud. Mycol.">
        <title>101 Dothideomycetes genomes: a test case for predicting lifestyles and emergence of pathogens.</title>
        <authorList>
            <person name="Haridas S."/>
            <person name="Albert R."/>
            <person name="Binder M."/>
            <person name="Bloem J."/>
            <person name="Labutti K."/>
            <person name="Salamov A."/>
            <person name="Andreopoulos B."/>
            <person name="Baker S."/>
            <person name="Barry K."/>
            <person name="Bills G."/>
            <person name="Bluhm B."/>
            <person name="Cannon C."/>
            <person name="Castanera R."/>
            <person name="Culley D."/>
            <person name="Daum C."/>
            <person name="Ezra D."/>
            <person name="Gonzalez J."/>
            <person name="Henrissat B."/>
            <person name="Kuo A."/>
            <person name="Liang C."/>
            <person name="Lipzen A."/>
            <person name="Lutzoni F."/>
            <person name="Magnuson J."/>
            <person name="Mondo S."/>
            <person name="Nolan M."/>
            <person name="Ohm R."/>
            <person name="Pangilinan J."/>
            <person name="Park H.-J."/>
            <person name="Ramirez L."/>
            <person name="Alfaro M."/>
            <person name="Sun H."/>
            <person name="Tritt A."/>
            <person name="Yoshinaga Y."/>
            <person name="Zwiers L.-H."/>
            <person name="Turgeon B."/>
            <person name="Goodwin S."/>
            <person name="Spatafora J."/>
            <person name="Crous P."/>
            <person name="Grigoriev I."/>
        </authorList>
    </citation>
    <scope>NUCLEOTIDE SEQUENCE</scope>
    <source>
        <strain evidence="3">CBS 115976</strain>
    </source>
</reference>
<dbReference type="SUPFAM" id="SSF50814">
    <property type="entry name" value="Lipocalins"/>
    <property type="match status" value="1"/>
</dbReference>
<evidence type="ECO:0000256" key="1">
    <source>
        <dbReference type="SAM" id="SignalP"/>
    </source>
</evidence>
<dbReference type="InterPro" id="IPR000566">
    <property type="entry name" value="Lipocln_cytosolic_FA-bd_dom"/>
</dbReference>
<feature type="domain" description="Lipocalin/cytosolic fatty-acid binding" evidence="2">
    <location>
        <begin position="60"/>
        <end position="200"/>
    </location>
</feature>
<accession>A0A6A6U6W3</accession>
<dbReference type="Gene3D" id="2.40.128.20">
    <property type="match status" value="1"/>
</dbReference>
<dbReference type="AlphaFoldDB" id="A0A6A6U6W3"/>
<dbReference type="PANTHER" id="PTHR10612:SF34">
    <property type="entry name" value="APOLIPOPROTEIN D"/>
    <property type="match status" value="1"/>
</dbReference>
<dbReference type="Pfam" id="PF08212">
    <property type="entry name" value="Lipocalin_2"/>
    <property type="match status" value="1"/>
</dbReference>
<dbReference type="Proteomes" id="UP000799302">
    <property type="component" value="Unassembled WGS sequence"/>
</dbReference>
<dbReference type="OrthoDB" id="565904at2759"/>
<dbReference type="GO" id="GO:0000302">
    <property type="term" value="P:response to reactive oxygen species"/>
    <property type="evidence" value="ECO:0007669"/>
    <property type="project" value="TreeGrafter"/>
</dbReference>
<dbReference type="GO" id="GO:0005737">
    <property type="term" value="C:cytoplasm"/>
    <property type="evidence" value="ECO:0007669"/>
    <property type="project" value="TreeGrafter"/>
</dbReference>
<keyword evidence="1" id="KW-0732">Signal</keyword>
<dbReference type="EMBL" id="MU004237">
    <property type="protein sequence ID" value="KAF2667331.1"/>
    <property type="molecule type" value="Genomic_DNA"/>
</dbReference>
<evidence type="ECO:0000313" key="4">
    <source>
        <dbReference type="Proteomes" id="UP000799302"/>
    </source>
</evidence>
<organism evidence="3 4">
    <name type="scientific">Microthyrium microscopicum</name>
    <dbReference type="NCBI Taxonomy" id="703497"/>
    <lineage>
        <taxon>Eukaryota</taxon>
        <taxon>Fungi</taxon>
        <taxon>Dikarya</taxon>
        <taxon>Ascomycota</taxon>
        <taxon>Pezizomycotina</taxon>
        <taxon>Dothideomycetes</taxon>
        <taxon>Dothideomycetes incertae sedis</taxon>
        <taxon>Microthyriales</taxon>
        <taxon>Microthyriaceae</taxon>
        <taxon>Microthyrium</taxon>
    </lineage>
</organism>
<sequence>MYKFVVLLSSLLAVSALPSPSPSELVNQHNDLLISEDAVETIWDGTCVYPKPDGRFKPNEFLGKWYQQAGTETLYNFGCTCVKADYTKNANGTIGVKNNCKRYGQPTEVLGSASPVNPVYGEKGALRVTLDGVSEKTGACPGPNYIVQVYEKNYMIVQTAHFEALTILSREQHVPDPQVDQWLRYAKSLGSELSSVVRTRQTGCAA</sequence>
<proteinExistence type="predicted"/>